<dbReference type="OrthoDB" id="261495at2"/>
<dbReference type="AlphaFoldDB" id="A0A517XXN1"/>
<dbReference type="EMBL" id="CP036273">
    <property type="protein sequence ID" value="QDU22270.1"/>
    <property type="molecule type" value="Genomic_DNA"/>
</dbReference>
<keyword evidence="3" id="KW-1185">Reference proteome</keyword>
<name>A0A517XXN1_9BACT</name>
<dbReference type="InterPro" id="IPR011453">
    <property type="entry name" value="DUF1559"/>
</dbReference>
<dbReference type="NCBIfam" id="TIGR04294">
    <property type="entry name" value="pre_pil_HX9DG"/>
    <property type="match status" value="1"/>
</dbReference>
<reference evidence="2 3" key="1">
    <citation type="submission" date="2019-02" db="EMBL/GenBank/DDBJ databases">
        <title>Deep-cultivation of Planctomycetes and their phenomic and genomic characterization uncovers novel biology.</title>
        <authorList>
            <person name="Wiegand S."/>
            <person name="Jogler M."/>
            <person name="Boedeker C."/>
            <person name="Pinto D."/>
            <person name="Vollmers J."/>
            <person name="Rivas-Marin E."/>
            <person name="Kohn T."/>
            <person name="Peeters S.H."/>
            <person name="Heuer A."/>
            <person name="Rast P."/>
            <person name="Oberbeckmann S."/>
            <person name="Bunk B."/>
            <person name="Jeske O."/>
            <person name="Meyerdierks A."/>
            <person name="Storesund J.E."/>
            <person name="Kallscheuer N."/>
            <person name="Luecker S."/>
            <person name="Lage O.M."/>
            <person name="Pohl T."/>
            <person name="Merkel B.J."/>
            <person name="Hornburger P."/>
            <person name="Mueller R.-W."/>
            <person name="Bruemmer F."/>
            <person name="Labrenz M."/>
            <person name="Spormann A.M."/>
            <person name="Op den Camp H."/>
            <person name="Overmann J."/>
            <person name="Amann R."/>
            <person name="Jetten M.S.M."/>
            <person name="Mascher T."/>
            <person name="Medema M.H."/>
            <person name="Devos D.P."/>
            <person name="Kaster A.-K."/>
            <person name="Ovreas L."/>
            <person name="Rohde M."/>
            <person name="Galperin M.Y."/>
            <person name="Jogler C."/>
        </authorList>
    </citation>
    <scope>NUCLEOTIDE SEQUENCE [LARGE SCALE GENOMIC DNA]</scope>
    <source>
        <strain evidence="2 3">ETA_A1</strain>
    </source>
</reference>
<dbReference type="RefSeq" id="WP_145241867.1">
    <property type="nucleotide sequence ID" value="NZ_CP036273.1"/>
</dbReference>
<organism evidence="2 3">
    <name type="scientific">Urbifossiella limnaea</name>
    <dbReference type="NCBI Taxonomy" id="2528023"/>
    <lineage>
        <taxon>Bacteria</taxon>
        <taxon>Pseudomonadati</taxon>
        <taxon>Planctomycetota</taxon>
        <taxon>Planctomycetia</taxon>
        <taxon>Gemmatales</taxon>
        <taxon>Gemmataceae</taxon>
        <taxon>Urbifossiella</taxon>
    </lineage>
</organism>
<feature type="domain" description="DUF1559" evidence="1">
    <location>
        <begin position="8"/>
        <end position="114"/>
    </location>
</feature>
<dbReference type="Proteomes" id="UP000319576">
    <property type="component" value="Chromosome"/>
</dbReference>
<evidence type="ECO:0000259" key="1">
    <source>
        <dbReference type="Pfam" id="PF07596"/>
    </source>
</evidence>
<dbReference type="KEGG" id="uli:ETAA1_42470"/>
<sequence>MAEARSTAVRVADITDGASNTLAAGERPPSPDMWVGWWYAGYGVDFSGTADTVLGVRERASPDYPQMPDCGPGSTSFRPGALTSWCDVMHYWSTHPGGGNFLFADGAVRFLPYSAAEVMPALAAREAAGPPE</sequence>
<proteinExistence type="predicted"/>
<evidence type="ECO:0000313" key="2">
    <source>
        <dbReference type="EMBL" id="QDU22270.1"/>
    </source>
</evidence>
<accession>A0A517XXN1</accession>
<dbReference type="InterPro" id="IPR027558">
    <property type="entry name" value="Pre_pil_HX9DG_C"/>
</dbReference>
<dbReference type="Pfam" id="PF07596">
    <property type="entry name" value="SBP_bac_10"/>
    <property type="match status" value="1"/>
</dbReference>
<gene>
    <name evidence="2" type="ORF">ETAA1_42470</name>
</gene>
<evidence type="ECO:0000313" key="3">
    <source>
        <dbReference type="Proteomes" id="UP000319576"/>
    </source>
</evidence>
<protein>
    <recommendedName>
        <fullName evidence="1">DUF1559 domain-containing protein</fullName>
    </recommendedName>
</protein>